<reference evidence="5 6" key="1">
    <citation type="submission" date="2017-06" db="EMBL/GenBank/DDBJ databases">
        <title>Ant-infecting Ophiocordyceps genomes reveal a high diversity of potential behavioral manipulation genes and a possible major role for enterotoxins.</title>
        <authorList>
            <person name="De Bekker C."/>
            <person name="Evans H.C."/>
            <person name="Brachmann A."/>
            <person name="Hughes D.P."/>
        </authorList>
    </citation>
    <scope>NUCLEOTIDE SEQUENCE [LARGE SCALE GENOMIC DNA]</scope>
    <source>
        <strain evidence="5 6">Map16</strain>
    </source>
</reference>
<dbReference type="AlphaFoldDB" id="A0A2C5Y4Z4"/>
<dbReference type="SUPFAM" id="SSF48403">
    <property type="entry name" value="Ankyrin repeat"/>
    <property type="match status" value="3"/>
</dbReference>
<feature type="repeat" description="ANK" evidence="3">
    <location>
        <begin position="448"/>
        <end position="480"/>
    </location>
</feature>
<gene>
    <name evidence="5" type="ORF">CDD80_4011</name>
</gene>
<feature type="repeat" description="ANK" evidence="3">
    <location>
        <begin position="718"/>
        <end position="750"/>
    </location>
</feature>
<feature type="repeat" description="ANK" evidence="3">
    <location>
        <begin position="791"/>
        <end position="823"/>
    </location>
</feature>
<dbReference type="PANTHER" id="PTHR24126">
    <property type="entry name" value="ANKYRIN REPEAT, PH AND SEC7 DOMAIN CONTAINING PROTEIN SECG-RELATED"/>
    <property type="match status" value="1"/>
</dbReference>
<feature type="repeat" description="ANK" evidence="3">
    <location>
        <begin position="824"/>
        <end position="856"/>
    </location>
</feature>
<feature type="repeat" description="ANK" evidence="3">
    <location>
        <begin position="857"/>
        <end position="889"/>
    </location>
</feature>
<feature type="repeat" description="ANK" evidence="3">
    <location>
        <begin position="298"/>
        <end position="330"/>
    </location>
</feature>
<evidence type="ECO:0000256" key="1">
    <source>
        <dbReference type="ARBA" id="ARBA00022737"/>
    </source>
</evidence>
<evidence type="ECO:0000256" key="2">
    <source>
        <dbReference type="ARBA" id="ARBA00023043"/>
    </source>
</evidence>
<evidence type="ECO:0000313" key="5">
    <source>
        <dbReference type="EMBL" id="PHH73158.1"/>
    </source>
</evidence>
<feature type="repeat" description="ANK" evidence="3">
    <location>
        <begin position="77"/>
        <end position="100"/>
    </location>
</feature>
<dbReference type="PROSITE" id="PS50297">
    <property type="entry name" value="ANK_REP_REGION"/>
    <property type="match status" value="15"/>
</dbReference>
<dbReference type="Pfam" id="PF00023">
    <property type="entry name" value="Ank"/>
    <property type="match status" value="1"/>
</dbReference>
<dbReference type="PRINTS" id="PR01415">
    <property type="entry name" value="ANKYRIN"/>
</dbReference>
<feature type="repeat" description="ANK" evidence="3">
    <location>
        <begin position="481"/>
        <end position="513"/>
    </location>
</feature>
<accession>A0A2C5Y4Z4</accession>
<feature type="repeat" description="ANK" evidence="3">
    <location>
        <begin position="148"/>
        <end position="171"/>
    </location>
</feature>
<dbReference type="PROSITE" id="PS50088">
    <property type="entry name" value="ANK_REPEAT"/>
    <property type="match status" value="18"/>
</dbReference>
<feature type="region of interest" description="Disordered" evidence="4">
    <location>
        <begin position="880"/>
        <end position="901"/>
    </location>
</feature>
<comment type="caution">
    <text evidence="5">The sequence shown here is derived from an EMBL/GenBank/DDBJ whole genome shotgun (WGS) entry which is preliminary data.</text>
</comment>
<sequence>MNLLRRRQQRTADEELALGAVHHEPESNPRKEKQQEQEQEQKLADLFNEPRGDAQKQRIKKLIDGKNNLDASTVDKTGRTLLHYAARHGDRSLVELLLQRTKTGRPELGIQDKEERTALHEAADEDHHELIELLVSSSDDVVSKRDLHGRTALHWAANNGHDLTVKALLQHMTVDQVDFLDKFNQTALHRAARSGFYDIVTMIQVKNPGDSRPDGSIMDVLGLKETSMAETKDYLRKLKSHKKWTEMSQGFVEHPNMLKPVLFWLTQNGLKHVVALMLEKLKNDGSGLHSLINSTDCLKRTPLHIASIRGHTAIVESLLSHKADTARRDFEDKTPLCLAAQYGQEDTFRCLQEKEEAQNRMQSNNLMPTPLSSAIEGEKLNIVKIMFEKLSEEAVKEVQYERHRKILTEQKYGQDEVTPLLMATQRRQRDIVDILLKNGASMDCADKNRVKPFFLAVDHGSEDVVECFLKNGAAVNSKNESGLTPLLMACQKGNMGIVKLLLGKDVNVNIARPGDSSTPLLLAVESGNKSMVRALLKKKANCNIANAESLTPLWIAARAGNYTIADLLLSHDAYVNSTNASADSTPLHVAAKAGNENIVKLFLTGRVNKEAQDTQLMTPLFHAVEKNKQAIVKLLLEEGANVNTTRRNAETPLHFCCGAKMEEEEGMIQLLLSHSAGVKNQDGNRWTPVMHAAKAGKESIINLLLEKEPDLDLNYNSNGTTPFYLAVKHNRTSVVKFLLQRGVDYRTCPRGTTIFHSSVHVESIADDEEAAVEITELLFQMDMDFDSPDIDGSTPLSIAASCGSKALTGLLLDKKAEIDKPNEEGLTPLAVAIANGKLEVAEELISKGAKIETRDEKGWTPLRYAVDRQHKDITAMLLQKGADQDSRADDESTPLGAAASHGDKKIVHSLLNNGAPSELNKPLWNALRAIGTRTSSRF</sequence>
<keyword evidence="6" id="KW-1185">Reference proteome</keyword>
<dbReference type="InterPro" id="IPR002110">
    <property type="entry name" value="Ankyrin_rpt"/>
</dbReference>
<dbReference type="Gene3D" id="1.25.40.20">
    <property type="entry name" value="Ankyrin repeat-containing domain"/>
    <property type="match status" value="5"/>
</dbReference>
<feature type="repeat" description="ANK" evidence="3">
    <location>
        <begin position="615"/>
        <end position="647"/>
    </location>
</feature>
<dbReference type="Proteomes" id="UP000226431">
    <property type="component" value="Unassembled WGS sequence"/>
</dbReference>
<dbReference type="SMART" id="SM00248">
    <property type="entry name" value="ANK"/>
    <property type="match status" value="20"/>
</dbReference>
<feature type="compositionally biased region" description="Basic and acidic residues" evidence="4">
    <location>
        <begin position="21"/>
        <end position="54"/>
    </location>
</feature>
<keyword evidence="2 3" id="KW-0040">ANK repeat</keyword>
<dbReference type="Pfam" id="PF12796">
    <property type="entry name" value="Ank_2"/>
    <property type="match status" value="8"/>
</dbReference>
<feature type="repeat" description="ANK" evidence="3">
    <location>
        <begin position="114"/>
        <end position="146"/>
    </location>
</feature>
<feature type="repeat" description="ANK" evidence="3">
    <location>
        <begin position="890"/>
        <end position="922"/>
    </location>
</feature>
<organism evidence="5 6">
    <name type="scientific">Ophiocordyceps camponoti-rufipedis</name>
    <dbReference type="NCBI Taxonomy" id="2004952"/>
    <lineage>
        <taxon>Eukaryota</taxon>
        <taxon>Fungi</taxon>
        <taxon>Dikarya</taxon>
        <taxon>Ascomycota</taxon>
        <taxon>Pezizomycotina</taxon>
        <taxon>Sordariomycetes</taxon>
        <taxon>Hypocreomycetidae</taxon>
        <taxon>Hypocreales</taxon>
        <taxon>Ophiocordycipitaceae</taxon>
        <taxon>Ophiocordyceps</taxon>
    </lineage>
</organism>
<protein>
    <submittedName>
        <fullName evidence="5">Uncharacterized protein</fullName>
    </submittedName>
</protein>
<dbReference type="InterPro" id="IPR036770">
    <property type="entry name" value="Ankyrin_rpt-contain_sf"/>
</dbReference>
<feature type="repeat" description="ANK" evidence="3">
    <location>
        <begin position="648"/>
        <end position="683"/>
    </location>
</feature>
<dbReference type="EMBL" id="NJES01000364">
    <property type="protein sequence ID" value="PHH73158.1"/>
    <property type="molecule type" value="Genomic_DNA"/>
</dbReference>
<dbReference type="PANTHER" id="PTHR24126:SF14">
    <property type="entry name" value="ANK_REP_REGION DOMAIN-CONTAINING PROTEIN"/>
    <property type="match status" value="1"/>
</dbReference>
<feature type="repeat" description="ANK" evidence="3">
    <location>
        <begin position="415"/>
        <end position="447"/>
    </location>
</feature>
<proteinExistence type="predicted"/>
<name>A0A2C5Y4Z4_9HYPO</name>
<evidence type="ECO:0000256" key="3">
    <source>
        <dbReference type="PROSITE-ProRule" id="PRU00023"/>
    </source>
</evidence>
<feature type="region of interest" description="Disordered" evidence="4">
    <location>
        <begin position="1"/>
        <end position="54"/>
    </location>
</feature>
<dbReference type="OrthoDB" id="4928240at2759"/>
<feature type="repeat" description="ANK" evidence="3">
    <location>
        <begin position="684"/>
        <end position="716"/>
    </location>
</feature>
<dbReference type="STRING" id="2004952.A0A2C5Y4Z4"/>
<evidence type="ECO:0000313" key="6">
    <source>
        <dbReference type="Proteomes" id="UP000226431"/>
    </source>
</evidence>
<feature type="repeat" description="ANK" evidence="3">
    <location>
        <begin position="582"/>
        <end position="614"/>
    </location>
</feature>
<keyword evidence="1" id="KW-0677">Repeat</keyword>
<evidence type="ECO:0000256" key="4">
    <source>
        <dbReference type="SAM" id="MobiDB-lite"/>
    </source>
</evidence>
<feature type="repeat" description="ANK" evidence="3">
    <location>
        <begin position="548"/>
        <end position="580"/>
    </location>
</feature>
<feature type="repeat" description="ANK" evidence="3">
    <location>
        <begin position="515"/>
        <end position="547"/>
    </location>
</feature>